<dbReference type="AlphaFoldDB" id="A0A764Z118"/>
<reference evidence="1" key="1">
    <citation type="journal article" date="2018" name="Genome Biol.">
        <title>SKESA: strategic k-mer extension for scrupulous assemblies.</title>
        <authorList>
            <person name="Souvorov A."/>
            <person name="Agarwala R."/>
            <person name="Lipman D.J."/>
        </authorList>
    </citation>
    <scope>NUCLEOTIDE SEQUENCE</scope>
    <source>
        <strain evidence="1">MA.CK_98/00001034</strain>
    </source>
</reference>
<organism evidence="1">
    <name type="scientific">Salmonella enterica</name>
    <name type="common">Salmonella choleraesuis</name>
    <dbReference type="NCBI Taxonomy" id="28901"/>
    <lineage>
        <taxon>Bacteria</taxon>
        <taxon>Pseudomonadati</taxon>
        <taxon>Pseudomonadota</taxon>
        <taxon>Gammaproteobacteria</taxon>
        <taxon>Enterobacterales</taxon>
        <taxon>Enterobacteriaceae</taxon>
        <taxon>Salmonella</taxon>
    </lineage>
</organism>
<name>A0A764Z118_SALER</name>
<gene>
    <name evidence="1" type="ORF">G8577_003720</name>
</gene>
<accession>A0A764Z118</accession>
<evidence type="ECO:0000313" key="1">
    <source>
        <dbReference type="EMBL" id="HAG5257484.1"/>
    </source>
</evidence>
<proteinExistence type="predicted"/>
<dbReference type="EMBL" id="DAAYPZ010000010">
    <property type="protein sequence ID" value="HAG5257484.1"/>
    <property type="molecule type" value="Genomic_DNA"/>
</dbReference>
<protein>
    <submittedName>
        <fullName evidence="1">Uncharacterized protein</fullName>
    </submittedName>
</protein>
<comment type="caution">
    <text evidence="1">The sequence shown here is derived from an EMBL/GenBank/DDBJ whole genome shotgun (WGS) entry which is preliminary data.</text>
</comment>
<sequence length="101" mass="11663">MNNFKDFKGCKDFDEIVKFCTRENRKADIKEAESDAYWHVSGVIDEMLKREGLTRYGLDEKSTTLALPVDELEKKLQLAYWKGLKKGREIGGLEQLFEGEA</sequence>
<reference evidence="1" key="2">
    <citation type="submission" date="2020-02" db="EMBL/GenBank/DDBJ databases">
        <authorList>
            <consortium name="NCBI Pathogen Detection Project"/>
        </authorList>
    </citation>
    <scope>NUCLEOTIDE SEQUENCE</scope>
    <source>
        <strain evidence="1">MA.CK_98/00001034</strain>
    </source>
</reference>